<dbReference type="SUPFAM" id="SSF54171">
    <property type="entry name" value="DNA-binding domain"/>
    <property type="match status" value="1"/>
</dbReference>
<evidence type="ECO:0000259" key="2">
    <source>
        <dbReference type="PROSITE" id="PS50982"/>
    </source>
</evidence>
<organism evidence="3 4">
    <name type="scientific">Meganyctiphanes norvegica</name>
    <name type="common">Northern krill</name>
    <name type="synonym">Thysanopoda norvegica</name>
    <dbReference type="NCBI Taxonomy" id="48144"/>
    <lineage>
        <taxon>Eukaryota</taxon>
        <taxon>Metazoa</taxon>
        <taxon>Ecdysozoa</taxon>
        <taxon>Arthropoda</taxon>
        <taxon>Crustacea</taxon>
        <taxon>Multicrustacea</taxon>
        <taxon>Malacostraca</taxon>
        <taxon>Eumalacostraca</taxon>
        <taxon>Eucarida</taxon>
        <taxon>Euphausiacea</taxon>
        <taxon>Euphausiidae</taxon>
        <taxon>Meganyctiphanes</taxon>
    </lineage>
</organism>
<keyword evidence="4" id="KW-1185">Reference proteome</keyword>
<gene>
    <name evidence="3" type="ORF">MNOR_LOCUS12908</name>
</gene>
<dbReference type="GO" id="GO:0003677">
    <property type="term" value="F:DNA binding"/>
    <property type="evidence" value="ECO:0007669"/>
    <property type="project" value="InterPro"/>
</dbReference>
<feature type="region of interest" description="Disordered" evidence="1">
    <location>
        <begin position="313"/>
        <end position="332"/>
    </location>
</feature>
<accession>A0AAV2QJJ0</accession>
<dbReference type="Pfam" id="PF01429">
    <property type="entry name" value="MBD"/>
    <property type="match status" value="1"/>
</dbReference>
<dbReference type="EMBL" id="CAXKWB010007210">
    <property type="protein sequence ID" value="CAL4086084.1"/>
    <property type="molecule type" value="Genomic_DNA"/>
</dbReference>
<evidence type="ECO:0000313" key="4">
    <source>
        <dbReference type="Proteomes" id="UP001497623"/>
    </source>
</evidence>
<dbReference type="InterPro" id="IPR001739">
    <property type="entry name" value="Methyl_CpG_DNA-bd"/>
</dbReference>
<dbReference type="Proteomes" id="UP001497623">
    <property type="component" value="Unassembled WGS sequence"/>
</dbReference>
<proteinExistence type="predicted"/>
<reference evidence="3 4" key="1">
    <citation type="submission" date="2024-05" db="EMBL/GenBank/DDBJ databases">
        <authorList>
            <person name="Wallberg A."/>
        </authorList>
    </citation>
    <scope>NUCLEOTIDE SEQUENCE [LARGE SCALE GENOMIC DNA]</scope>
</reference>
<feature type="domain" description="MBD" evidence="2">
    <location>
        <begin position="231"/>
        <end position="300"/>
    </location>
</feature>
<evidence type="ECO:0000256" key="1">
    <source>
        <dbReference type="SAM" id="MobiDB-lite"/>
    </source>
</evidence>
<feature type="non-terminal residue" evidence="3">
    <location>
        <position position="1"/>
    </location>
</feature>
<evidence type="ECO:0000313" key="3">
    <source>
        <dbReference type="EMBL" id="CAL4086084.1"/>
    </source>
</evidence>
<dbReference type="Gene3D" id="3.30.890.10">
    <property type="entry name" value="Methyl-cpg-binding Protein 2, Chain A"/>
    <property type="match status" value="1"/>
</dbReference>
<feature type="compositionally biased region" description="Polar residues" evidence="1">
    <location>
        <begin position="323"/>
        <end position="332"/>
    </location>
</feature>
<protein>
    <recommendedName>
        <fullName evidence="2">MBD domain-containing protein</fullName>
    </recommendedName>
</protein>
<dbReference type="AlphaFoldDB" id="A0AAV2QJJ0"/>
<dbReference type="PROSITE" id="PS50982">
    <property type="entry name" value="MBD"/>
    <property type="match status" value="1"/>
</dbReference>
<feature type="non-terminal residue" evidence="3">
    <location>
        <position position="369"/>
    </location>
</feature>
<comment type="caution">
    <text evidence="3">The sequence shown here is derived from an EMBL/GenBank/DDBJ whole genome shotgun (WGS) entry which is preliminary data.</text>
</comment>
<name>A0AAV2QJJ0_MEGNR</name>
<sequence length="369" mass="41831">YQLKLSMGKAGRVQRGVSAKDCMIHNYAAVKGDLQLTQLPIIKSISPHACLKERKMSKLLDFLSRYEDGDEWLDYDAENDEVCCVVCENSWELEDEYAIKVHLNSLFHKMRVTSTESALNLSHIRNKKKIPPGLRDATSASAGGYLENEPVWQDYVNDPRVPCIYGFDCYRMNFDHHEAYKHPPHRKPSLPKPANNGWMVPIFVPKNTTNSANNIRPDTDTTQNVHVKQKMQLSDGLVTELTNGWVKVKSLRKTGNSAGTYEMYYYSPEGKKFRSLAHIQRWSQEMGVAIDLKAFMTENSGGQSSEVVECYDLSSDSNSSNSEMSQPQGNTHMNSEDVEIIDLDSNSSDAVPNIDIYKKNRNMRLTSPF</sequence>
<dbReference type="InterPro" id="IPR016177">
    <property type="entry name" value="DNA-bd_dom_sf"/>
</dbReference>
<dbReference type="InterPro" id="IPR019406">
    <property type="entry name" value="APLF_PBZ"/>
</dbReference>
<dbReference type="Pfam" id="PF10283">
    <property type="entry name" value="zf-CCHH"/>
    <property type="match status" value="1"/>
</dbReference>